<dbReference type="VEuPathDB" id="FungiDB:CDV56_103207"/>
<keyword evidence="2" id="KW-1185">Reference proteome</keyword>
<gene>
    <name evidence="1" type="ORF">CDV56_103207</name>
</gene>
<evidence type="ECO:0000313" key="2">
    <source>
        <dbReference type="Proteomes" id="UP000215305"/>
    </source>
</evidence>
<dbReference type="EMBL" id="NKHU02000310">
    <property type="protein sequence ID" value="RHZ44878.1"/>
    <property type="molecule type" value="Genomic_DNA"/>
</dbReference>
<sequence length="470" mass="52527">MAPERYSLADVLSIARIHPFYCEDVQYPPNADAIQAALEQSTKETATSDLLTQPLLEKKSIYKAVERLVKDASPENTYRQSSYMSITGGGGGGVPMLFAVDVHENRQQRMQMGKFLRLCRVIDPRDWVLSIHVAGGFYRSLDLTTEIMENAGATVLSGGNNMTLQEIIQALVHYRVNVLTGDGSQVVQVIHHISTLPPVERAGITLNKIIYTSEPLTRPQRDLVRATLPGVAIYSVMGSSEAGPWAISNPHLTGEETLVTDSSGTADFVFDTRNMHIEILPQTLLTEGGSLGSLHSHPLPLGEPGIIVQTSLQRLRNPLVRYITGDIGSLHPLPEPASALIPACERQYLRVLRMQGRDRRFSFKWDGYYIEFENLKALMQAEGYGILQWQVILDQLEDSLQRTLEVRLLQAPSGERGIIAREELIKRVRDFFLVLPENEGLFRLVFVDDLDGFERSSTAGKVIHFIDRQH</sequence>
<comment type="caution">
    <text evidence="1">The sequence shown here is derived from an EMBL/GenBank/DDBJ whole genome shotgun (WGS) entry which is preliminary data.</text>
</comment>
<dbReference type="Proteomes" id="UP000215305">
    <property type="component" value="Unassembled WGS sequence"/>
</dbReference>
<dbReference type="GeneID" id="38125181"/>
<evidence type="ECO:0008006" key="3">
    <source>
        <dbReference type="Google" id="ProtNLM"/>
    </source>
</evidence>
<dbReference type="STRING" id="41047.A0A397G5L8"/>
<reference evidence="1" key="1">
    <citation type="submission" date="2018-08" db="EMBL/GenBank/DDBJ databases">
        <title>Draft genome sequence of azole-resistant Aspergillus thermomutatus (Neosartorya pseudofischeri) strain HMR AF 39, isolated from a human nasal aspirate.</title>
        <authorList>
            <person name="Parent-Michaud M."/>
            <person name="Dufresne P.J."/>
            <person name="Fournier E."/>
            <person name="Martineau C."/>
            <person name="Moreira S."/>
            <person name="Perkins V."/>
            <person name="De Repentigny L."/>
            <person name="Dufresne S.F."/>
        </authorList>
    </citation>
    <scope>NUCLEOTIDE SEQUENCE [LARGE SCALE GENOMIC DNA]</scope>
    <source>
        <strain evidence="1">HMR AF 39</strain>
    </source>
</reference>
<organism evidence="1 2">
    <name type="scientific">Aspergillus thermomutatus</name>
    <name type="common">Neosartorya pseudofischeri</name>
    <dbReference type="NCBI Taxonomy" id="41047"/>
    <lineage>
        <taxon>Eukaryota</taxon>
        <taxon>Fungi</taxon>
        <taxon>Dikarya</taxon>
        <taxon>Ascomycota</taxon>
        <taxon>Pezizomycotina</taxon>
        <taxon>Eurotiomycetes</taxon>
        <taxon>Eurotiomycetidae</taxon>
        <taxon>Eurotiales</taxon>
        <taxon>Aspergillaceae</taxon>
        <taxon>Aspergillus</taxon>
        <taxon>Aspergillus subgen. Fumigati</taxon>
    </lineage>
</organism>
<dbReference type="Gene3D" id="3.40.50.12780">
    <property type="entry name" value="N-terminal domain of ligase-like"/>
    <property type="match status" value="1"/>
</dbReference>
<dbReference type="PANTHER" id="PTHR43845">
    <property type="entry name" value="BLR5969 PROTEIN"/>
    <property type="match status" value="1"/>
</dbReference>
<dbReference type="OrthoDB" id="10047078at2759"/>
<dbReference type="RefSeq" id="XP_026610517.1">
    <property type="nucleotide sequence ID" value="XM_026756826.1"/>
</dbReference>
<dbReference type="PANTHER" id="PTHR43845:SF1">
    <property type="entry name" value="BLR5969 PROTEIN"/>
    <property type="match status" value="1"/>
</dbReference>
<accession>A0A397G5L8</accession>
<dbReference type="InterPro" id="IPR042099">
    <property type="entry name" value="ANL_N_sf"/>
</dbReference>
<dbReference type="SUPFAM" id="SSF56801">
    <property type="entry name" value="Acetyl-CoA synthetase-like"/>
    <property type="match status" value="1"/>
</dbReference>
<protein>
    <recommendedName>
        <fullName evidence="3">AMP-dependent synthetase/ligase domain-containing protein</fullName>
    </recommendedName>
</protein>
<evidence type="ECO:0000313" key="1">
    <source>
        <dbReference type="EMBL" id="RHZ44878.1"/>
    </source>
</evidence>
<dbReference type="AlphaFoldDB" id="A0A397G5L8"/>
<name>A0A397G5L8_ASPTH</name>
<proteinExistence type="predicted"/>